<accession>A0A8J8BGQ8</accession>
<keyword evidence="3" id="KW-1185">Reference proteome</keyword>
<feature type="domain" description="CHAT" evidence="1">
    <location>
        <begin position="26"/>
        <end position="179"/>
    </location>
</feature>
<comment type="caution">
    <text evidence="2">The sequence shown here is derived from an EMBL/GenBank/DDBJ whole genome shotgun (WGS) entry which is preliminary data.</text>
</comment>
<dbReference type="RefSeq" id="WP_211470694.1">
    <property type="nucleotide sequence ID" value="NZ_JAGSXH010000115.1"/>
</dbReference>
<proteinExistence type="predicted"/>
<gene>
    <name evidence="2" type="ORF">KGA66_23470</name>
</gene>
<organism evidence="2 3">
    <name type="scientific">Actinocrinis puniceicyclus</name>
    <dbReference type="NCBI Taxonomy" id="977794"/>
    <lineage>
        <taxon>Bacteria</taxon>
        <taxon>Bacillati</taxon>
        <taxon>Actinomycetota</taxon>
        <taxon>Actinomycetes</taxon>
        <taxon>Catenulisporales</taxon>
        <taxon>Actinospicaceae</taxon>
        <taxon>Actinocrinis</taxon>
    </lineage>
</organism>
<evidence type="ECO:0000313" key="2">
    <source>
        <dbReference type="EMBL" id="MBS2966024.1"/>
    </source>
</evidence>
<dbReference type="Proteomes" id="UP000677913">
    <property type="component" value="Unassembled WGS sequence"/>
</dbReference>
<dbReference type="AlphaFoldDB" id="A0A8J8BGQ8"/>
<sequence length="266" mass="28080">MTAALRILMVEAGAAPGHPDALDLAEERRQIDSALATAPYGQAIDIQALRAARREDFVECLLPTPEVLHISGHADSDGALRFRTDDGGTTPVVRMGLSALLLGLRPPPTLIFLNGCHTADLAAEIVADDGCAIGVAGTISNTAAVAFSRTFYSMVARGASVASAHQMAQNALLTYGATDREQYRLIPGKNMEASACYLVPPEARPPSSPPGVKPRSFRPTGHDAKQRVIALIDGSPDAVAGMRSLMSSTEFDIAITWMPIDGFSDL</sequence>
<dbReference type="EMBL" id="JAGSXH010000115">
    <property type="protein sequence ID" value="MBS2966024.1"/>
    <property type="molecule type" value="Genomic_DNA"/>
</dbReference>
<name>A0A8J8BGQ8_9ACTN</name>
<protein>
    <recommendedName>
        <fullName evidence="1">CHAT domain-containing protein</fullName>
    </recommendedName>
</protein>
<dbReference type="Pfam" id="PF12770">
    <property type="entry name" value="CHAT"/>
    <property type="match status" value="1"/>
</dbReference>
<reference evidence="2" key="1">
    <citation type="submission" date="2021-04" db="EMBL/GenBank/DDBJ databases">
        <title>Genome based classification of Actinospica acidithermotolerans sp. nov., an actinobacterium isolated from an Indonesian hot spring.</title>
        <authorList>
            <person name="Kusuma A.B."/>
            <person name="Putra K.E."/>
            <person name="Nafisah S."/>
            <person name="Loh J."/>
            <person name="Nouioui I."/>
            <person name="Goodfellow M."/>
        </authorList>
    </citation>
    <scope>NUCLEOTIDE SEQUENCE</scope>
    <source>
        <strain evidence="2">DSM 45618</strain>
    </source>
</reference>
<evidence type="ECO:0000313" key="3">
    <source>
        <dbReference type="Proteomes" id="UP000677913"/>
    </source>
</evidence>
<evidence type="ECO:0000259" key="1">
    <source>
        <dbReference type="Pfam" id="PF12770"/>
    </source>
</evidence>
<dbReference type="InterPro" id="IPR024983">
    <property type="entry name" value="CHAT_dom"/>
</dbReference>